<organism evidence="6 7">
    <name type="scientific">Roseimaritima ulvae</name>
    <dbReference type="NCBI Taxonomy" id="980254"/>
    <lineage>
        <taxon>Bacteria</taxon>
        <taxon>Pseudomonadati</taxon>
        <taxon>Planctomycetota</taxon>
        <taxon>Planctomycetia</taxon>
        <taxon>Pirellulales</taxon>
        <taxon>Pirellulaceae</taxon>
        <taxon>Roseimaritima</taxon>
    </lineage>
</organism>
<dbReference type="GO" id="GO:0006565">
    <property type="term" value="P:L-serine catabolic process"/>
    <property type="evidence" value="ECO:0007669"/>
    <property type="project" value="TreeGrafter"/>
</dbReference>
<dbReference type="AlphaFoldDB" id="A0A5B9QQ49"/>
<proteinExistence type="inferred from homology"/>
<dbReference type="GO" id="GO:0006567">
    <property type="term" value="P:L-threonine catabolic process"/>
    <property type="evidence" value="ECO:0007669"/>
    <property type="project" value="TreeGrafter"/>
</dbReference>
<protein>
    <submittedName>
        <fullName evidence="6">Phenylserine dehydratase</fullName>
        <ecNumber evidence="6">4.2.1.-</ecNumber>
    </submittedName>
</protein>
<dbReference type="SUPFAM" id="SSF53686">
    <property type="entry name" value="Tryptophan synthase beta subunit-like PLP-dependent enzymes"/>
    <property type="match status" value="1"/>
</dbReference>
<dbReference type="PANTHER" id="PTHR48078">
    <property type="entry name" value="THREONINE DEHYDRATASE, MITOCHONDRIAL-RELATED"/>
    <property type="match status" value="1"/>
</dbReference>
<dbReference type="Gene3D" id="3.40.50.1100">
    <property type="match status" value="2"/>
</dbReference>
<keyword evidence="4 6" id="KW-0456">Lyase</keyword>
<sequence length="323" mass="34091">MSKPNLPTQLLDVASIHEGQKRIAAYVHRTPLIRSSTLSDELGAEIHLKLECLQKTGSFKPRGAFNKLLTMSDAQRSAGVVGVSGGNHAQGVAYAARALGVHATICMPASTPKNYLDATRGYGAEIVLADDIRAAFAACVELENQGMSVIHPFDDHAVAAGQGTVALEILEALPQLSRIYISIGGGGLIAGMATALKAANPEIRVIGVETEGADAMARSIAAQDLIELPAITSIARTLGAPKVSEMTYQHVRQRVDELVVVSDQETIEAMTFLLERTKTLVEPAAACCLAAARRQQPTIDKDETVALLMCGGNVSAADLAKWA</sequence>
<gene>
    <name evidence="6" type="primary">psdht</name>
    <name evidence="6" type="ORF">UC8_11270</name>
</gene>
<evidence type="ECO:0000256" key="4">
    <source>
        <dbReference type="ARBA" id="ARBA00023239"/>
    </source>
</evidence>
<comment type="similarity">
    <text evidence="2">Belongs to the serine/threonine dehydratase family.</text>
</comment>
<dbReference type="GO" id="GO:0009097">
    <property type="term" value="P:isoleucine biosynthetic process"/>
    <property type="evidence" value="ECO:0007669"/>
    <property type="project" value="TreeGrafter"/>
</dbReference>
<evidence type="ECO:0000313" key="6">
    <source>
        <dbReference type="EMBL" id="QEG39166.1"/>
    </source>
</evidence>
<dbReference type="Pfam" id="PF00291">
    <property type="entry name" value="PALP"/>
    <property type="match status" value="1"/>
</dbReference>
<dbReference type="InterPro" id="IPR050147">
    <property type="entry name" value="Ser/Thr_Dehydratase"/>
</dbReference>
<dbReference type="KEGG" id="rul:UC8_11270"/>
<dbReference type="CDD" id="cd01562">
    <property type="entry name" value="Thr-dehyd"/>
    <property type="match status" value="1"/>
</dbReference>
<feature type="domain" description="Tryptophan synthase beta chain-like PALP" evidence="5">
    <location>
        <begin position="26"/>
        <end position="311"/>
    </location>
</feature>
<keyword evidence="3" id="KW-0663">Pyridoxal phosphate</keyword>
<evidence type="ECO:0000256" key="2">
    <source>
        <dbReference type="ARBA" id="ARBA00010869"/>
    </source>
</evidence>
<evidence type="ECO:0000313" key="7">
    <source>
        <dbReference type="Proteomes" id="UP000325286"/>
    </source>
</evidence>
<comment type="cofactor">
    <cofactor evidence="1">
        <name>pyridoxal 5'-phosphate</name>
        <dbReference type="ChEBI" id="CHEBI:597326"/>
    </cofactor>
</comment>
<accession>A0A5B9QQ49</accession>
<dbReference type="GO" id="GO:0003941">
    <property type="term" value="F:L-serine ammonia-lyase activity"/>
    <property type="evidence" value="ECO:0007669"/>
    <property type="project" value="TreeGrafter"/>
</dbReference>
<dbReference type="GO" id="GO:0004794">
    <property type="term" value="F:threonine deaminase activity"/>
    <property type="evidence" value="ECO:0007669"/>
    <property type="project" value="TreeGrafter"/>
</dbReference>
<dbReference type="InterPro" id="IPR001926">
    <property type="entry name" value="TrpB-like_PALP"/>
</dbReference>
<evidence type="ECO:0000256" key="1">
    <source>
        <dbReference type="ARBA" id="ARBA00001933"/>
    </source>
</evidence>
<dbReference type="PANTHER" id="PTHR48078:SF6">
    <property type="entry name" value="L-THREONINE DEHYDRATASE CATABOLIC TDCB"/>
    <property type="match status" value="1"/>
</dbReference>
<keyword evidence="7" id="KW-1185">Reference proteome</keyword>
<reference evidence="6 7" key="1">
    <citation type="submission" date="2019-08" db="EMBL/GenBank/DDBJ databases">
        <title>Deep-cultivation of Planctomycetes and their phenomic and genomic characterization uncovers novel biology.</title>
        <authorList>
            <person name="Wiegand S."/>
            <person name="Jogler M."/>
            <person name="Boedeker C."/>
            <person name="Pinto D."/>
            <person name="Vollmers J."/>
            <person name="Rivas-Marin E."/>
            <person name="Kohn T."/>
            <person name="Peeters S.H."/>
            <person name="Heuer A."/>
            <person name="Rast P."/>
            <person name="Oberbeckmann S."/>
            <person name="Bunk B."/>
            <person name="Jeske O."/>
            <person name="Meyerdierks A."/>
            <person name="Storesund J.E."/>
            <person name="Kallscheuer N."/>
            <person name="Luecker S."/>
            <person name="Lage O.M."/>
            <person name="Pohl T."/>
            <person name="Merkel B.J."/>
            <person name="Hornburger P."/>
            <person name="Mueller R.-W."/>
            <person name="Bruemmer F."/>
            <person name="Labrenz M."/>
            <person name="Spormann A.M."/>
            <person name="Op den Camp H."/>
            <person name="Overmann J."/>
            <person name="Amann R."/>
            <person name="Jetten M.S.M."/>
            <person name="Mascher T."/>
            <person name="Medema M.H."/>
            <person name="Devos D.P."/>
            <person name="Kaster A.-K."/>
            <person name="Ovreas L."/>
            <person name="Rohde M."/>
            <person name="Galperin M.Y."/>
            <person name="Jogler C."/>
        </authorList>
    </citation>
    <scope>NUCLEOTIDE SEQUENCE [LARGE SCALE GENOMIC DNA]</scope>
    <source>
        <strain evidence="6 7">UC8</strain>
    </source>
</reference>
<dbReference type="EC" id="4.2.1.-" evidence="6"/>
<dbReference type="InterPro" id="IPR036052">
    <property type="entry name" value="TrpB-like_PALP_sf"/>
</dbReference>
<evidence type="ECO:0000256" key="3">
    <source>
        <dbReference type="ARBA" id="ARBA00022898"/>
    </source>
</evidence>
<dbReference type="Proteomes" id="UP000325286">
    <property type="component" value="Chromosome"/>
</dbReference>
<name>A0A5B9QQ49_9BACT</name>
<dbReference type="FunFam" id="3.40.50.1100:FF:000005">
    <property type="entry name" value="Threonine dehydratase catabolic"/>
    <property type="match status" value="1"/>
</dbReference>
<dbReference type="EMBL" id="CP042914">
    <property type="protein sequence ID" value="QEG39166.1"/>
    <property type="molecule type" value="Genomic_DNA"/>
</dbReference>
<dbReference type="RefSeq" id="WP_162276046.1">
    <property type="nucleotide sequence ID" value="NZ_CP042914.1"/>
</dbReference>
<evidence type="ECO:0000259" key="5">
    <source>
        <dbReference type="Pfam" id="PF00291"/>
    </source>
</evidence>